<keyword evidence="9" id="KW-0418">Kinase</keyword>
<dbReference type="PANTHER" id="PTHR34220:SF7">
    <property type="entry name" value="SENSOR HISTIDINE KINASE YPDA"/>
    <property type="match status" value="1"/>
</dbReference>
<keyword evidence="11 14" id="KW-1133">Transmembrane helix</keyword>
<dbReference type="STRING" id="1844972.A7K91_21260"/>
<name>A0A1A5YS15_9BACL</name>
<dbReference type="CDD" id="cd06225">
    <property type="entry name" value="HAMP"/>
    <property type="match status" value="1"/>
</dbReference>
<dbReference type="Pfam" id="PF02743">
    <property type="entry name" value="dCache_1"/>
    <property type="match status" value="1"/>
</dbReference>
<keyword evidence="18" id="KW-1185">Reference proteome</keyword>
<keyword evidence="10" id="KW-0067">ATP-binding</keyword>
<evidence type="ECO:0000256" key="11">
    <source>
        <dbReference type="ARBA" id="ARBA00022989"/>
    </source>
</evidence>
<evidence type="ECO:0000256" key="5">
    <source>
        <dbReference type="ARBA" id="ARBA00022553"/>
    </source>
</evidence>
<comment type="caution">
    <text evidence="17">The sequence shown here is derived from an EMBL/GenBank/DDBJ whole genome shotgun (WGS) entry which is preliminary data.</text>
</comment>
<evidence type="ECO:0000256" key="9">
    <source>
        <dbReference type="ARBA" id="ARBA00022777"/>
    </source>
</evidence>
<feature type="transmembrane region" description="Helical" evidence="14">
    <location>
        <begin position="299"/>
        <end position="321"/>
    </location>
</feature>
<dbReference type="SMART" id="SM00387">
    <property type="entry name" value="HATPase_c"/>
    <property type="match status" value="1"/>
</dbReference>
<dbReference type="SUPFAM" id="SSF158472">
    <property type="entry name" value="HAMP domain-like"/>
    <property type="match status" value="1"/>
</dbReference>
<dbReference type="PROSITE" id="PS50885">
    <property type="entry name" value="HAMP"/>
    <property type="match status" value="1"/>
</dbReference>
<dbReference type="RefSeq" id="WP_068679191.1">
    <property type="nucleotide sequence ID" value="NZ_LYPA01000026.1"/>
</dbReference>
<dbReference type="SUPFAM" id="SSF55874">
    <property type="entry name" value="ATPase domain of HSP90 chaperone/DNA topoisomerase II/histidine kinase"/>
    <property type="match status" value="1"/>
</dbReference>
<accession>A0A1A5YS15</accession>
<dbReference type="Gene3D" id="3.30.450.20">
    <property type="entry name" value="PAS domain"/>
    <property type="match status" value="1"/>
</dbReference>
<comment type="subcellular location">
    <subcellularLocation>
        <location evidence="2">Cell membrane</location>
        <topology evidence="2">Multi-pass membrane protein</topology>
    </subcellularLocation>
</comment>
<dbReference type="EMBL" id="LYPA01000026">
    <property type="protein sequence ID" value="OBR68412.1"/>
    <property type="molecule type" value="Genomic_DNA"/>
</dbReference>
<evidence type="ECO:0000259" key="15">
    <source>
        <dbReference type="PROSITE" id="PS50109"/>
    </source>
</evidence>
<evidence type="ECO:0000256" key="10">
    <source>
        <dbReference type="ARBA" id="ARBA00022840"/>
    </source>
</evidence>
<proteinExistence type="predicted"/>
<dbReference type="GO" id="GO:0005524">
    <property type="term" value="F:ATP binding"/>
    <property type="evidence" value="ECO:0007669"/>
    <property type="project" value="UniProtKB-KW"/>
</dbReference>
<keyword evidence="13 14" id="KW-0472">Membrane</keyword>
<feature type="domain" description="HAMP" evidence="16">
    <location>
        <begin position="318"/>
        <end position="370"/>
    </location>
</feature>
<organism evidence="17 18">
    <name type="scientific">Paenibacillus oryzae</name>
    <dbReference type="NCBI Taxonomy" id="1844972"/>
    <lineage>
        <taxon>Bacteria</taxon>
        <taxon>Bacillati</taxon>
        <taxon>Bacillota</taxon>
        <taxon>Bacilli</taxon>
        <taxon>Bacillales</taxon>
        <taxon>Paenibacillaceae</taxon>
        <taxon>Paenibacillus</taxon>
    </lineage>
</organism>
<keyword evidence="7 14" id="KW-0812">Transmembrane</keyword>
<evidence type="ECO:0000256" key="12">
    <source>
        <dbReference type="ARBA" id="ARBA00023012"/>
    </source>
</evidence>
<dbReference type="GO" id="GO:0000155">
    <property type="term" value="F:phosphorelay sensor kinase activity"/>
    <property type="evidence" value="ECO:0007669"/>
    <property type="project" value="InterPro"/>
</dbReference>
<evidence type="ECO:0000256" key="8">
    <source>
        <dbReference type="ARBA" id="ARBA00022741"/>
    </source>
</evidence>
<evidence type="ECO:0000256" key="7">
    <source>
        <dbReference type="ARBA" id="ARBA00022692"/>
    </source>
</evidence>
<dbReference type="Pfam" id="PF06580">
    <property type="entry name" value="His_kinase"/>
    <property type="match status" value="1"/>
</dbReference>
<evidence type="ECO:0000256" key="14">
    <source>
        <dbReference type="SAM" id="Phobius"/>
    </source>
</evidence>
<evidence type="ECO:0000256" key="6">
    <source>
        <dbReference type="ARBA" id="ARBA00022679"/>
    </source>
</evidence>
<dbReference type="InterPro" id="IPR003594">
    <property type="entry name" value="HATPase_dom"/>
</dbReference>
<dbReference type="InterPro" id="IPR033479">
    <property type="entry name" value="dCache_1"/>
</dbReference>
<reference evidence="17 18" key="1">
    <citation type="submission" date="2016-05" db="EMBL/GenBank/DDBJ databases">
        <title>Paenibacillus oryzae. sp. nov., isolated from the rice root.</title>
        <authorList>
            <person name="Zhang J."/>
            <person name="Zhang X."/>
        </authorList>
    </citation>
    <scope>NUCLEOTIDE SEQUENCE [LARGE SCALE GENOMIC DNA]</scope>
    <source>
        <strain evidence="17 18">1DrF-4</strain>
    </source>
</reference>
<dbReference type="Gene3D" id="3.30.565.10">
    <property type="entry name" value="Histidine kinase-like ATPase, C-terminal domain"/>
    <property type="match status" value="1"/>
</dbReference>
<dbReference type="InterPro" id="IPR004358">
    <property type="entry name" value="Sig_transdc_His_kin-like_C"/>
</dbReference>
<sequence length="593" mass="66639">MRIGIRTKLFASFSVVIIVSLSIVSVLWYNKYYSSQRESAESFMSRTILDANKSLELTLKDIDYISTIISLNRPNVIDVLLPDATETLIERLEKDRKLDNFISSLYGYKYYISSILVAGMDGRSYSQGATVPADEFMQSSWFRQLLEQRGNKIFITTHANTKLNKVSAYLNQNVVSISRAIMNGHEAVGYVTIDFNYEVVERILNTPLPNKSQLFLLDDKGSFVYSPRAENINKSISETDYASVLPQLNGNSGKLSMSINGEEHLVVYHTSDYLNWTTVGLIPKSELLAESRKVANNMMLIPVFTLIAALIVATIISNHITRNIGRLRHAMKKVSAGNLSDPIAITSGDEVEELSRGFNAMVTNLRVLLDDIKGTEEQKRVLEFKALQAQINPHFLFNTLNQIKWLADVQKADNIKQLVTSLVTLLHSSMGKGGEFITVREEQQYLEHYLNIQQFRYYDKFNAVFDIEEAILDARMLKFLLQPILENALIHGLEPLKGRGQLVIKGYGDGGHIVFQVSDDGVGMEPERLETIFDHEAEKSQSRFSGIGLSNVQERIKLHYGAGYGLQIESVPGLFTTVTLRIPIEGEGEEGDA</sequence>
<dbReference type="PANTHER" id="PTHR34220">
    <property type="entry name" value="SENSOR HISTIDINE KINASE YPDA"/>
    <property type="match status" value="1"/>
</dbReference>
<dbReference type="AlphaFoldDB" id="A0A1A5YS15"/>
<keyword evidence="5" id="KW-0597">Phosphoprotein</keyword>
<evidence type="ECO:0000313" key="18">
    <source>
        <dbReference type="Proteomes" id="UP000092024"/>
    </source>
</evidence>
<evidence type="ECO:0000313" key="17">
    <source>
        <dbReference type="EMBL" id="OBR68412.1"/>
    </source>
</evidence>
<dbReference type="InterPro" id="IPR005467">
    <property type="entry name" value="His_kinase_dom"/>
</dbReference>
<evidence type="ECO:0000256" key="2">
    <source>
        <dbReference type="ARBA" id="ARBA00004651"/>
    </source>
</evidence>
<dbReference type="Pfam" id="PF02518">
    <property type="entry name" value="HATPase_c"/>
    <property type="match status" value="1"/>
</dbReference>
<dbReference type="Proteomes" id="UP000092024">
    <property type="component" value="Unassembled WGS sequence"/>
</dbReference>
<dbReference type="PROSITE" id="PS50109">
    <property type="entry name" value="HIS_KIN"/>
    <property type="match status" value="1"/>
</dbReference>
<dbReference type="InterPro" id="IPR003660">
    <property type="entry name" value="HAMP_dom"/>
</dbReference>
<evidence type="ECO:0000256" key="1">
    <source>
        <dbReference type="ARBA" id="ARBA00000085"/>
    </source>
</evidence>
<feature type="domain" description="Histidine kinase" evidence="15">
    <location>
        <begin position="473"/>
        <end position="586"/>
    </location>
</feature>
<evidence type="ECO:0000256" key="4">
    <source>
        <dbReference type="ARBA" id="ARBA00022475"/>
    </source>
</evidence>
<keyword evidence="4" id="KW-1003">Cell membrane</keyword>
<dbReference type="InterPro" id="IPR036890">
    <property type="entry name" value="HATPase_C_sf"/>
</dbReference>
<dbReference type="InterPro" id="IPR010559">
    <property type="entry name" value="Sig_transdc_His_kin_internal"/>
</dbReference>
<dbReference type="EC" id="2.7.13.3" evidence="3"/>
<evidence type="ECO:0000259" key="16">
    <source>
        <dbReference type="PROSITE" id="PS50885"/>
    </source>
</evidence>
<dbReference type="GO" id="GO:0005886">
    <property type="term" value="C:plasma membrane"/>
    <property type="evidence" value="ECO:0007669"/>
    <property type="project" value="UniProtKB-SubCell"/>
</dbReference>
<keyword evidence="6" id="KW-0808">Transferase</keyword>
<keyword evidence="12" id="KW-0902">Two-component regulatory system</keyword>
<dbReference type="Pfam" id="PF00672">
    <property type="entry name" value="HAMP"/>
    <property type="match status" value="1"/>
</dbReference>
<feature type="transmembrane region" description="Helical" evidence="14">
    <location>
        <begin position="9"/>
        <end position="29"/>
    </location>
</feature>
<comment type="catalytic activity">
    <reaction evidence="1">
        <text>ATP + protein L-histidine = ADP + protein N-phospho-L-histidine.</text>
        <dbReference type="EC" id="2.7.13.3"/>
    </reaction>
</comment>
<dbReference type="PRINTS" id="PR00344">
    <property type="entry name" value="BCTRLSENSOR"/>
</dbReference>
<evidence type="ECO:0000256" key="13">
    <source>
        <dbReference type="ARBA" id="ARBA00023136"/>
    </source>
</evidence>
<dbReference type="SMART" id="SM00304">
    <property type="entry name" value="HAMP"/>
    <property type="match status" value="1"/>
</dbReference>
<protein>
    <recommendedName>
        <fullName evidence="3">histidine kinase</fullName>
        <ecNumber evidence="3">2.7.13.3</ecNumber>
    </recommendedName>
</protein>
<keyword evidence="8" id="KW-0547">Nucleotide-binding</keyword>
<dbReference type="CDD" id="cd12912">
    <property type="entry name" value="PDC2_MCP_like"/>
    <property type="match status" value="1"/>
</dbReference>
<evidence type="ECO:0000256" key="3">
    <source>
        <dbReference type="ARBA" id="ARBA00012438"/>
    </source>
</evidence>
<gene>
    <name evidence="17" type="ORF">A7K91_21260</name>
</gene>
<dbReference type="InterPro" id="IPR050640">
    <property type="entry name" value="Bact_2-comp_sensor_kinase"/>
</dbReference>
<dbReference type="Gene3D" id="6.10.340.10">
    <property type="match status" value="1"/>
</dbReference>